<dbReference type="AlphaFoldDB" id="B4W273"/>
<accession>B4W273</accession>
<organism evidence="2 3">
    <name type="scientific">Coleofasciculus chthonoplastes PCC 7420</name>
    <dbReference type="NCBI Taxonomy" id="118168"/>
    <lineage>
        <taxon>Bacteria</taxon>
        <taxon>Bacillati</taxon>
        <taxon>Cyanobacteriota</taxon>
        <taxon>Cyanophyceae</taxon>
        <taxon>Coleofasciculales</taxon>
        <taxon>Coleofasciculaceae</taxon>
        <taxon>Coleofasciculus</taxon>
    </lineage>
</organism>
<name>B4W273_9CYAN</name>
<dbReference type="STRING" id="118168.MC7420_2353"/>
<proteinExistence type="predicted"/>
<reference evidence="2 3" key="1">
    <citation type="submission" date="2008-07" db="EMBL/GenBank/DDBJ databases">
        <authorList>
            <person name="Tandeau de Marsac N."/>
            <person name="Ferriera S."/>
            <person name="Johnson J."/>
            <person name="Kravitz S."/>
            <person name="Beeson K."/>
            <person name="Sutton G."/>
            <person name="Rogers Y.-H."/>
            <person name="Friedman R."/>
            <person name="Frazier M."/>
            <person name="Venter J.C."/>
        </authorList>
    </citation>
    <scope>NUCLEOTIDE SEQUENCE [LARGE SCALE GENOMIC DNA]</scope>
    <source>
        <strain evidence="2 3">PCC 7420</strain>
    </source>
</reference>
<evidence type="ECO:0000256" key="1">
    <source>
        <dbReference type="SAM" id="MobiDB-lite"/>
    </source>
</evidence>
<evidence type="ECO:0000313" key="3">
    <source>
        <dbReference type="Proteomes" id="UP000003835"/>
    </source>
</evidence>
<dbReference type="Proteomes" id="UP000003835">
    <property type="component" value="Unassembled WGS sequence"/>
</dbReference>
<dbReference type="EMBL" id="DS989870">
    <property type="protein sequence ID" value="EDX71687.1"/>
    <property type="molecule type" value="Genomic_DNA"/>
</dbReference>
<feature type="region of interest" description="Disordered" evidence="1">
    <location>
        <begin position="25"/>
        <end position="46"/>
    </location>
</feature>
<gene>
    <name evidence="2" type="ORF">MC7420_2353</name>
</gene>
<protein>
    <submittedName>
        <fullName evidence="2">Uncharacterized protein</fullName>
    </submittedName>
</protein>
<sequence>MGKPILFSANCIQAHIGTLRQITNDKTHPPIIEENQEQSSPNECNK</sequence>
<keyword evidence="3" id="KW-1185">Reference proteome</keyword>
<evidence type="ECO:0000313" key="2">
    <source>
        <dbReference type="EMBL" id="EDX71687.1"/>
    </source>
</evidence>
<dbReference type="HOGENOM" id="CLU_3182420_0_0_3"/>
<feature type="compositionally biased region" description="Polar residues" evidence="1">
    <location>
        <begin position="37"/>
        <end position="46"/>
    </location>
</feature>